<evidence type="ECO:0000313" key="5">
    <source>
        <dbReference type="Proteomes" id="UP001595075"/>
    </source>
</evidence>
<gene>
    <name evidence="4" type="ORF">VTL71DRAFT_358</name>
</gene>
<feature type="chain" id="PRO_5047483530" description="DUF1996 domain-containing protein" evidence="2">
    <location>
        <begin position="23"/>
        <end position="534"/>
    </location>
</feature>
<dbReference type="EMBL" id="JAZHXI010000001">
    <property type="protein sequence ID" value="KAL2075415.1"/>
    <property type="molecule type" value="Genomic_DNA"/>
</dbReference>
<feature type="compositionally biased region" description="Pro residues" evidence="1">
    <location>
        <begin position="505"/>
        <end position="514"/>
    </location>
</feature>
<proteinExistence type="predicted"/>
<accession>A0ABR4CZS4</accession>
<dbReference type="PANTHER" id="PTHR43662:SF12">
    <property type="entry name" value="DUF1996 DOMAIN-CONTAINING PROTEIN-RELATED"/>
    <property type="match status" value="1"/>
</dbReference>
<dbReference type="Proteomes" id="UP001595075">
    <property type="component" value="Unassembled WGS sequence"/>
</dbReference>
<evidence type="ECO:0000313" key="4">
    <source>
        <dbReference type="EMBL" id="KAL2075415.1"/>
    </source>
</evidence>
<feature type="compositionally biased region" description="Polar residues" evidence="1">
    <location>
        <begin position="395"/>
        <end position="412"/>
    </location>
</feature>
<organism evidence="4 5">
    <name type="scientific">Oculimacula yallundae</name>
    <dbReference type="NCBI Taxonomy" id="86028"/>
    <lineage>
        <taxon>Eukaryota</taxon>
        <taxon>Fungi</taxon>
        <taxon>Dikarya</taxon>
        <taxon>Ascomycota</taxon>
        <taxon>Pezizomycotina</taxon>
        <taxon>Leotiomycetes</taxon>
        <taxon>Helotiales</taxon>
        <taxon>Ploettnerulaceae</taxon>
        <taxon>Oculimacula</taxon>
    </lineage>
</organism>
<dbReference type="InterPro" id="IPR018535">
    <property type="entry name" value="DUF1996"/>
</dbReference>
<evidence type="ECO:0000256" key="2">
    <source>
        <dbReference type="SAM" id="SignalP"/>
    </source>
</evidence>
<feature type="compositionally biased region" description="Low complexity" evidence="1">
    <location>
        <begin position="436"/>
        <end position="446"/>
    </location>
</feature>
<evidence type="ECO:0000259" key="3">
    <source>
        <dbReference type="Pfam" id="PF09362"/>
    </source>
</evidence>
<dbReference type="PANTHER" id="PTHR43662">
    <property type="match status" value="1"/>
</dbReference>
<dbReference type="Pfam" id="PF09362">
    <property type="entry name" value="DUF1996"/>
    <property type="match status" value="1"/>
</dbReference>
<name>A0ABR4CZS4_9HELO</name>
<sequence>MMWSSLTPFLLMINVLVPAVLGTDVWTTNCGVLSIQRSDPIVSPGGPSSHVHAISGGTAFTRNMAGIDDAVNAKATTCDKFTDHSNYWCPQLYHIRDDGMFDLVPFMGTNVYYKRYTCDYQEEGLWCPRPTGARPFPPGLRMVAGDPFRRTQNDLEQSHQAVLYETEGSTEVYGFPKVVQGRLQLNVRFPSCWDGVNLDSPDHKSHMSYPSPLRGDTQGGICPQSHPIALLHIGAEFGFLLSSLNITSSSSLVFSNGDTTGFGGHADFLQGWTNLTALGESFDNCDGFGADCKWNSFGTPDGREGVKRDLSPEVELVGSEWEEVGLNGPLVKLPGNNKVWSATSATSSMTLGGGVTSKGLESVVASATSMTDTETILSSTLSLSTELTSTEMAITSTQDQTTSDIPTTPETVSISSNSIWSPSTALASTTDANDIPSSTSSPTSSSDTELSTGITSTPFQPPSPSSIPISTTTTLLLSTSTSASSNTSTSSSTSTTKPASLPTLPFQPQPPQPPRGTRRRPRPFDTAFQTLAGQ</sequence>
<comment type="caution">
    <text evidence="4">The sequence shown here is derived from an EMBL/GenBank/DDBJ whole genome shotgun (WGS) entry which is preliminary data.</text>
</comment>
<feature type="signal peptide" evidence="2">
    <location>
        <begin position="1"/>
        <end position="22"/>
    </location>
</feature>
<feature type="compositionally biased region" description="Low complexity" evidence="1">
    <location>
        <begin position="413"/>
        <end position="423"/>
    </location>
</feature>
<protein>
    <recommendedName>
        <fullName evidence="3">DUF1996 domain-containing protein</fullName>
    </recommendedName>
</protein>
<keyword evidence="5" id="KW-1185">Reference proteome</keyword>
<feature type="domain" description="DUF1996" evidence="3">
    <location>
        <begin position="39"/>
        <end position="272"/>
    </location>
</feature>
<keyword evidence="2" id="KW-0732">Signal</keyword>
<evidence type="ECO:0000256" key="1">
    <source>
        <dbReference type="SAM" id="MobiDB-lite"/>
    </source>
</evidence>
<feature type="compositionally biased region" description="Low complexity" evidence="1">
    <location>
        <begin position="466"/>
        <end position="504"/>
    </location>
</feature>
<feature type="region of interest" description="Disordered" evidence="1">
    <location>
        <begin position="395"/>
        <end position="534"/>
    </location>
</feature>
<reference evidence="4 5" key="1">
    <citation type="journal article" date="2024" name="Commun. Biol.">
        <title>Comparative genomic analysis of thermophilic fungi reveals convergent evolutionary adaptations and gene losses.</title>
        <authorList>
            <person name="Steindorff A.S."/>
            <person name="Aguilar-Pontes M.V."/>
            <person name="Robinson A.J."/>
            <person name="Andreopoulos B."/>
            <person name="LaButti K."/>
            <person name="Kuo A."/>
            <person name="Mondo S."/>
            <person name="Riley R."/>
            <person name="Otillar R."/>
            <person name="Haridas S."/>
            <person name="Lipzen A."/>
            <person name="Grimwood J."/>
            <person name="Schmutz J."/>
            <person name="Clum A."/>
            <person name="Reid I.D."/>
            <person name="Moisan M.C."/>
            <person name="Butler G."/>
            <person name="Nguyen T.T.M."/>
            <person name="Dewar K."/>
            <person name="Conant G."/>
            <person name="Drula E."/>
            <person name="Henrissat B."/>
            <person name="Hansel C."/>
            <person name="Singer S."/>
            <person name="Hutchinson M.I."/>
            <person name="de Vries R.P."/>
            <person name="Natvig D.O."/>
            <person name="Powell A.J."/>
            <person name="Tsang A."/>
            <person name="Grigoriev I.V."/>
        </authorList>
    </citation>
    <scope>NUCLEOTIDE SEQUENCE [LARGE SCALE GENOMIC DNA]</scope>
    <source>
        <strain evidence="4 5">CBS 494.80</strain>
    </source>
</reference>